<keyword evidence="1" id="KW-0238">DNA-binding</keyword>
<name>A0A2N0DAU3_RHISU</name>
<dbReference type="GO" id="GO:0004519">
    <property type="term" value="F:endonuclease activity"/>
    <property type="evidence" value="ECO:0007669"/>
    <property type="project" value="InterPro"/>
</dbReference>
<protein>
    <recommendedName>
        <fullName evidence="2">Endonuclease NucS C-terminal domain-containing protein</fullName>
    </recommendedName>
</protein>
<evidence type="ECO:0000259" key="2">
    <source>
        <dbReference type="Pfam" id="PF01939"/>
    </source>
</evidence>
<evidence type="ECO:0000313" key="3">
    <source>
        <dbReference type="EMBL" id="PKA43218.1"/>
    </source>
</evidence>
<dbReference type="Pfam" id="PF01939">
    <property type="entry name" value="NucS_C"/>
    <property type="match status" value="1"/>
</dbReference>
<evidence type="ECO:0000256" key="1">
    <source>
        <dbReference type="ARBA" id="ARBA00023125"/>
    </source>
</evidence>
<dbReference type="AlphaFoldDB" id="A0A2N0DAU3"/>
<dbReference type="InterPro" id="IPR011856">
    <property type="entry name" value="tRNA_endonuc-like_dom_sf"/>
</dbReference>
<accession>A0A2N0DAU3</accession>
<feature type="domain" description="Endonuclease NucS C-terminal" evidence="2">
    <location>
        <begin position="109"/>
        <end position="168"/>
    </location>
</feature>
<sequence>MGEISSHTGQGQYNVFRRAEDLGHTVLRQGKGAQMRIRLIHRDDRDSLSQTSIAPADIQPDNGLTQSEENEAVVLTFSLERDLQLALRRNLAQLEPGLTEADDGSEEDFRDITALDKEENLVVIELKAVKAGKDAVAQLLSYMGDVVKKKGVASNKVRGILVAPDFQEKRHCRRLQFYRA</sequence>
<dbReference type="EMBL" id="PIQN01000008">
    <property type="protein sequence ID" value="PKA43218.1"/>
    <property type="molecule type" value="Genomic_DNA"/>
</dbReference>
<organism evidence="3 4">
    <name type="scientific">Rhizobium sullae</name>
    <name type="common">Rhizobium hedysari</name>
    <dbReference type="NCBI Taxonomy" id="50338"/>
    <lineage>
        <taxon>Bacteria</taxon>
        <taxon>Pseudomonadati</taxon>
        <taxon>Pseudomonadota</taxon>
        <taxon>Alphaproteobacteria</taxon>
        <taxon>Hyphomicrobiales</taxon>
        <taxon>Rhizobiaceae</taxon>
        <taxon>Rhizobium/Agrobacterium group</taxon>
        <taxon>Rhizobium</taxon>
    </lineage>
</organism>
<dbReference type="GO" id="GO:0003677">
    <property type="term" value="F:DNA binding"/>
    <property type="evidence" value="ECO:0007669"/>
    <property type="project" value="UniProtKB-KW"/>
</dbReference>
<gene>
    <name evidence="3" type="ORF">CWR43_14325</name>
</gene>
<dbReference type="CDD" id="cd22341">
    <property type="entry name" value="NucS-like"/>
    <property type="match status" value="1"/>
</dbReference>
<reference evidence="3 4" key="1">
    <citation type="submission" date="2017-11" db="EMBL/GenBank/DDBJ databases">
        <authorList>
            <person name="Han C.G."/>
        </authorList>
    </citation>
    <scope>NUCLEOTIDE SEQUENCE [LARGE SCALE GENOMIC DNA]</scope>
    <source>
        <strain evidence="3 4">HCNT1</strain>
    </source>
</reference>
<proteinExistence type="predicted"/>
<dbReference type="InterPro" id="IPR002793">
    <property type="entry name" value="Endonuclease_NucS"/>
</dbReference>
<dbReference type="Proteomes" id="UP000232164">
    <property type="component" value="Unassembled WGS sequence"/>
</dbReference>
<reference evidence="3 4" key="2">
    <citation type="submission" date="2017-12" db="EMBL/GenBank/DDBJ databases">
        <title>Genome sequence of Rhizobium sullae HCNT1 isolated from Sulla coronaria nodules and featuring peculiar denitrification phenotypes.</title>
        <authorList>
            <person name="De Diego-Diaz B."/>
            <person name="Treu L."/>
            <person name="Campanaro S."/>
            <person name="Da Silva Duarte V."/>
            <person name="Basaglia M."/>
            <person name="Favaro L."/>
            <person name="Casella S."/>
            <person name="Squartini A."/>
        </authorList>
    </citation>
    <scope>NUCLEOTIDE SEQUENCE [LARGE SCALE GENOMIC DNA]</scope>
    <source>
        <strain evidence="3 4">HCNT1</strain>
    </source>
</reference>
<dbReference type="Gene3D" id="3.40.1350.10">
    <property type="match status" value="1"/>
</dbReference>
<dbReference type="InterPro" id="IPR048301">
    <property type="entry name" value="NucS_C"/>
</dbReference>
<comment type="caution">
    <text evidence="3">The sequence shown here is derived from an EMBL/GenBank/DDBJ whole genome shotgun (WGS) entry which is preliminary data.</text>
</comment>
<evidence type="ECO:0000313" key="4">
    <source>
        <dbReference type="Proteomes" id="UP000232164"/>
    </source>
</evidence>